<feature type="transmembrane region" description="Helical" evidence="1">
    <location>
        <begin position="162"/>
        <end position="182"/>
    </location>
</feature>
<feature type="transmembrane region" description="Helical" evidence="1">
    <location>
        <begin position="15"/>
        <end position="35"/>
    </location>
</feature>
<reference evidence="3" key="1">
    <citation type="submission" date="2017-04" db="EMBL/GenBank/DDBJ databases">
        <title>Function of individual gut microbiota members based on whole genome sequencing of pure cultures obtained from chicken caecum.</title>
        <authorList>
            <person name="Medvecky M."/>
            <person name="Cejkova D."/>
            <person name="Polansky O."/>
            <person name="Karasova D."/>
            <person name="Kubasova T."/>
            <person name="Cizek A."/>
            <person name="Rychlik I."/>
        </authorList>
    </citation>
    <scope>NUCLEOTIDE SEQUENCE [LARGE SCALE GENOMIC DNA]</scope>
    <source>
        <strain evidence="3">An175</strain>
    </source>
</reference>
<dbReference type="RefSeq" id="WP_242971003.1">
    <property type="nucleotide sequence ID" value="NZ_NFKP01000039.1"/>
</dbReference>
<dbReference type="InterPro" id="IPR038750">
    <property type="entry name" value="YczE/YyaS-like"/>
</dbReference>
<dbReference type="AlphaFoldDB" id="A0A1Y4MGG9"/>
<gene>
    <name evidence="2" type="ORF">B5F11_19095</name>
</gene>
<accession>A0A1Y4MGG9</accession>
<dbReference type="EMBL" id="NFKP01000039">
    <property type="protein sequence ID" value="OUP66621.1"/>
    <property type="molecule type" value="Genomic_DNA"/>
</dbReference>
<feature type="transmembrane region" description="Helical" evidence="1">
    <location>
        <begin position="55"/>
        <end position="78"/>
    </location>
</feature>
<dbReference type="Pfam" id="PF19700">
    <property type="entry name" value="DUF6198"/>
    <property type="match status" value="1"/>
</dbReference>
<protein>
    <recommendedName>
        <fullName evidence="4">YitT family protein</fullName>
    </recommendedName>
</protein>
<dbReference type="PANTHER" id="PTHR40078:SF1">
    <property type="entry name" value="INTEGRAL MEMBRANE PROTEIN"/>
    <property type="match status" value="1"/>
</dbReference>
<name>A0A1Y4MGG9_9FIRM</name>
<dbReference type="Proteomes" id="UP000196386">
    <property type="component" value="Unassembled WGS sequence"/>
</dbReference>
<keyword evidence="1" id="KW-0812">Transmembrane</keyword>
<evidence type="ECO:0000313" key="2">
    <source>
        <dbReference type="EMBL" id="OUP66621.1"/>
    </source>
</evidence>
<keyword evidence="1" id="KW-0472">Membrane</keyword>
<feature type="transmembrane region" description="Helical" evidence="1">
    <location>
        <begin position="90"/>
        <end position="112"/>
    </location>
</feature>
<evidence type="ECO:0000256" key="1">
    <source>
        <dbReference type="SAM" id="Phobius"/>
    </source>
</evidence>
<proteinExistence type="predicted"/>
<sequence length="238" mass="25957">MERTKDKRPRGMDRFWRGAIYAAGMISLAIGLTLYTKTGLGVSPVVSVSFSITEIWGINYALSTFGVYMLFLAVQLLLKGKARRPGDLLQIPFSLVFGLLLDWFSLVQIRFYTLWQNLLLLLAAMAFTAVGMSMMVDMRLVLSPADGLADTIGKCLGRGVGFGKNIVDLSCVIVTCAVSYLFSGRITAIGLGTLIAMICVGRLAALFQLLFYEPLLRRAGLPKAHRCGASEQLAEESA</sequence>
<feature type="transmembrane region" description="Helical" evidence="1">
    <location>
        <begin position="118"/>
        <end position="142"/>
    </location>
</feature>
<evidence type="ECO:0000313" key="3">
    <source>
        <dbReference type="Proteomes" id="UP000196386"/>
    </source>
</evidence>
<feature type="transmembrane region" description="Helical" evidence="1">
    <location>
        <begin position="188"/>
        <end position="212"/>
    </location>
</feature>
<keyword evidence="1" id="KW-1133">Transmembrane helix</keyword>
<evidence type="ECO:0008006" key="4">
    <source>
        <dbReference type="Google" id="ProtNLM"/>
    </source>
</evidence>
<dbReference type="PANTHER" id="PTHR40078">
    <property type="entry name" value="INTEGRAL MEMBRANE PROTEIN-RELATED"/>
    <property type="match status" value="1"/>
</dbReference>
<comment type="caution">
    <text evidence="2">The sequence shown here is derived from an EMBL/GenBank/DDBJ whole genome shotgun (WGS) entry which is preliminary data.</text>
</comment>
<organism evidence="2 3">
    <name type="scientific">Anaerotruncus colihominis</name>
    <dbReference type="NCBI Taxonomy" id="169435"/>
    <lineage>
        <taxon>Bacteria</taxon>
        <taxon>Bacillati</taxon>
        <taxon>Bacillota</taxon>
        <taxon>Clostridia</taxon>
        <taxon>Eubacteriales</taxon>
        <taxon>Oscillospiraceae</taxon>
        <taxon>Anaerotruncus</taxon>
    </lineage>
</organism>